<reference evidence="1 2" key="1">
    <citation type="submission" date="2020-08" db="EMBL/GenBank/DDBJ databases">
        <title>Plant Genome Project.</title>
        <authorList>
            <person name="Zhang R.-G."/>
        </authorList>
    </citation>
    <scope>NUCLEOTIDE SEQUENCE [LARGE SCALE GENOMIC DNA]</scope>
    <source>
        <tissue evidence="1">Rhizome</tissue>
    </source>
</reference>
<proteinExistence type="predicted"/>
<dbReference type="EMBL" id="JACMSC010000011">
    <property type="protein sequence ID" value="KAG6499518.1"/>
    <property type="molecule type" value="Genomic_DNA"/>
</dbReference>
<evidence type="ECO:0000313" key="1">
    <source>
        <dbReference type="EMBL" id="KAG6499518.1"/>
    </source>
</evidence>
<evidence type="ECO:0000313" key="2">
    <source>
        <dbReference type="Proteomes" id="UP000734854"/>
    </source>
</evidence>
<protein>
    <submittedName>
        <fullName evidence="1">Uncharacterized protein</fullName>
    </submittedName>
</protein>
<comment type="caution">
    <text evidence="1">The sequence shown here is derived from an EMBL/GenBank/DDBJ whole genome shotgun (WGS) entry which is preliminary data.</text>
</comment>
<sequence>MLCGQFNIQRLSFEVPEKSAQDYFDRIHANFSLASLPSKSIEDVGFLMKCNERSSSAHKRPLSSNDEMNTIGAACGASGALYTLIATVTGWVPVDILVLLLIKAEGAIQFPGVAVLQLLRSFLVRILRLVPGIPRAPGPWLRHDHRRFDSTKMFSLPDLQTRVEIAAQYAKHLLKTELLLLASATEGESVAKLRGPEFAEHKERRLATLASLRSFPVEGRGHRTARESFTVRVCGKRRGENAEHRDRRFVHKRGNEVPQDISPDKSKFSSPFSCIYL</sequence>
<dbReference type="AlphaFoldDB" id="A0A8J5G210"/>
<keyword evidence="2" id="KW-1185">Reference proteome</keyword>
<dbReference type="Proteomes" id="UP000734854">
    <property type="component" value="Unassembled WGS sequence"/>
</dbReference>
<accession>A0A8J5G210</accession>
<organism evidence="1 2">
    <name type="scientific">Zingiber officinale</name>
    <name type="common">Ginger</name>
    <name type="synonym">Amomum zingiber</name>
    <dbReference type="NCBI Taxonomy" id="94328"/>
    <lineage>
        <taxon>Eukaryota</taxon>
        <taxon>Viridiplantae</taxon>
        <taxon>Streptophyta</taxon>
        <taxon>Embryophyta</taxon>
        <taxon>Tracheophyta</taxon>
        <taxon>Spermatophyta</taxon>
        <taxon>Magnoliopsida</taxon>
        <taxon>Liliopsida</taxon>
        <taxon>Zingiberales</taxon>
        <taxon>Zingiberaceae</taxon>
        <taxon>Zingiber</taxon>
    </lineage>
</organism>
<name>A0A8J5G210_ZINOF</name>
<gene>
    <name evidence="1" type="ORF">ZIOFF_039307</name>
</gene>